<dbReference type="AlphaFoldDB" id="A0A8H4TLM2"/>
<accession>A0A8H4TLM2</accession>
<name>A0A8H4TLM2_9HYPO</name>
<feature type="domain" description="FAD dependent oxidoreductase" evidence="2">
    <location>
        <begin position="524"/>
        <end position="911"/>
    </location>
</feature>
<dbReference type="PANTHER" id="PTHR13847">
    <property type="entry name" value="SARCOSINE DEHYDROGENASE-RELATED"/>
    <property type="match status" value="1"/>
</dbReference>
<gene>
    <name evidence="3" type="ORF">FSARC_10575</name>
</gene>
<dbReference type="PANTHER" id="PTHR13847:SF260">
    <property type="entry name" value="FAD DEPENDENT OXIDOREDUCTASE DOMAIN-CONTAINING PROTEIN"/>
    <property type="match status" value="1"/>
</dbReference>
<dbReference type="InterPro" id="IPR036188">
    <property type="entry name" value="FAD/NAD-bd_sf"/>
</dbReference>
<dbReference type="InterPro" id="IPR021858">
    <property type="entry name" value="Fun_TF"/>
</dbReference>
<dbReference type="Proteomes" id="UP000622797">
    <property type="component" value="Unassembled WGS sequence"/>
</dbReference>
<dbReference type="InterPro" id="IPR006076">
    <property type="entry name" value="FAD-dep_OxRdtase"/>
</dbReference>
<evidence type="ECO:0000313" key="4">
    <source>
        <dbReference type="Proteomes" id="UP000622797"/>
    </source>
</evidence>
<dbReference type="OrthoDB" id="429143at2759"/>
<evidence type="ECO:0000256" key="1">
    <source>
        <dbReference type="ARBA" id="ARBA00023242"/>
    </source>
</evidence>
<reference evidence="3" key="2">
    <citation type="submission" date="2020-05" db="EMBL/GenBank/DDBJ databases">
        <authorList>
            <person name="Kim H.-S."/>
            <person name="Proctor R.H."/>
            <person name="Brown D.W."/>
        </authorList>
    </citation>
    <scope>NUCLEOTIDE SEQUENCE</scope>
    <source>
        <strain evidence="3">NRRL 20472</strain>
    </source>
</reference>
<proteinExistence type="predicted"/>
<evidence type="ECO:0000259" key="2">
    <source>
        <dbReference type="Pfam" id="PF01266"/>
    </source>
</evidence>
<reference evidence="3" key="1">
    <citation type="journal article" date="2020" name="BMC Genomics">
        <title>Correction to: Identification and distribution of gene clusters required for synthesis of sphingolipid metabolism inhibitors in diverse species of the filamentous fungus Fusarium.</title>
        <authorList>
            <person name="Kim H.S."/>
            <person name="Lohmar J.M."/>
            <person name="Busman M."/>
            <person name="Brown D.W."/>
            <person name="Naumann T.A."/>
            <person name="Divon H.H."/>
            <person name="Lysoe E."/>
            <person name="Uhlig S."/>
            <person name="Proctor R.H."/>
        </authorList>
    </citation>
    <scope>NUCLEOTIDE SEQUENCE</scope>
    <source>
        <strain evidence="3">NRRL 20472</strain>
    </source>
</reference>
<dbReference type="GO" id="GO:0005737">
    <property type="term" value="C:cytoplasm"/>
    <property type="evidence" value="ECO:0007669"/>
    <property type="project" value="TreeGrafter"/>
</dbReference>
<dbReference type="Gene3D" id="3.30.9.10">
    <property type="entry name" value="D-Amino Acid Oxidase, subunit A, domain 2"/>
    <property type="match status" value="1"/>
</dbReference>
<dbReference type="Pfam" id="PF11951">
    <property type="entry name" value="Fungal_trans_2"/>
    <property type="match status" value="1"/>
</dbReference>
<keyword evidence="1" id="KW-0539">Nucleus</keyword>
<dbReference type="EMBL" id="JABEXW010000647">
    <property type="protein sequence ID" value="KAF4960044.1"/>
    <property type="molecule type" value="Genomic_DNA"/>
</dbReference>
<dbReference type="Pfam" id="PF01266">
    <property type="entry name" value="DAO"/>
    <property type="match status" value="1"/>
</dbReference>
<organism evidence="3 4">
    <name type="scientific">Fusarium sarcochroum</name>
    <dbReference type="NCBI Taxonomy" id="1208366"/>
    <lineage>
        <taxon>Eukaryota</taxon>
        <taxon>Fungi</taxon>
        <taxon>Dikarya</taxon>
        <taxon>Ascomycota</taxon>
        <taxon>Pezizomycotina</taxon>
        <taxon>Sordariomycetes</taxon>
        <taxon>Hypocreomycetidae</taxon>
        <taxon>Hypocreales</taxon>
        <taxon>Nectriaceae</taxon>
        <taxon>Fusarium</taxon>
        <taxon>Fusarium lateritium species complex</taxon>
    </lineage>
</organism>
<dbReference type="SUPFAM" id="SSF51905">
    <property type="entry name" value="FAD/NAD(P)-binding domain"/>
    <property type="match status" value="1"/>
</dbReference>
<keyword evidence="4" id="KW-1185">Reference proteome</keyword>
<dbReference type="Gene3D" id="3.50.50.60">
    <property type="entry name" value="FAD/NAD(P)-binding domain"/>
    <property type="match status" value="1"/>
</dbReference>
<evidence type="ECO:0000313" key="3">
    <source>
        <dbReference type="EMBL" id="KAF4960044.1"/>
    </source>
</evidence>
<sequence>MLCLAPRQNQDFRLLLRVCQRSLIAIDGFGCPLLSEVVPLHAASPALLDALLAIAEQVRLRQQREKSQSLNPNTSRLEIQTPEDPAHLDDAYHRALVNVRVLVEQQSVADGQHDVLLAAIAGAVILVVLSMAGPDHDWQHHAEQIIHLIDCADLSLFGSSSLGRFLLTSAAHIDTPAGALGRSVPSTSAWSRWGIDKLARPADKLFSEFEITSGQPTSLTSLISRVGHCAESHRAHLAGTPQSHGYDAGQTTAEWHYVKTLIDFWKPPVLPADFPRHQQLALLTAWRTAIRAARLFHLRQDGFYSDLGLAITGISDEDYIATAHDITVSIRFLIDDFKLHKTTIANSMAWPLAVLGGECGSSSTRHLQNDVMQIIRDISGTFLMPHLGHLLFILQDLWDKQLLQSQNEEREAFSLESIAREHVFYTAVKSILCSFTRILPYTQRSIMVTIPETELENQAHPVMNWLDYLCTKSTKDKDIIFQNIDKPCPFPSDFPETAASYWIARHQFPLQNVRTTQDLPEKADLVIIGAGMVGAVSAYQISQAQPDLRVVLLEARGICSGATGRNGGHLSSHEAAGIRDLAKIIGAQDAIRVRQTFRKNRDMVLDVIEKYKAHDKVDLNLGGSLVCFGSPGERETLIADIEFCESHGWEPQGNIISPEQACEISGVSQEAAKHGAWYLKRGGTFYARKMVDLLITKASETMAHLNIQTHTPVTKVEFEATSELPYQVQTDRGNIRARSVLHATNAYARALVPELRGQDGVFGVRGNMIGIRSTEASARDVDPGFLHTYAIHYMLQRRRVTDDPEKPPIFLYGHGDAETIEEFDDSLVPVEVEPIKEAMYSFLEMSLPHHFPKIEAKKQVEYDWTGIMGFTKNGCSIVGRVSPERQGEFLCVGHNGEGMNRCFVLSTITAQAILAELNGTKFEAPDWIPRAYLRNM</sequence>
<comment type="caution">
    <text evidence="3">The sequence shown here is derived from an EMBL/GenBank/DDBJ whole genome shotgun (WGS) entry which is preliminary data.</text>
</comment>
<protein>
    <recommendedName>
        <fullName evidence="2">FAD dependent oxidoreductase domain-containing protein</fullName>
    </recommendedName>
</protein>